<feature type="domain" description="Sigma-54 factor interaction" evidence="7">
    <location>
        <begin position="146"/>
        <end position="375"/>
    </location>
</feature>
<reference evidence="9 10" key="1">
    <citation type="submission" date="2017-01" db="EMBL/GenBank/DDBJ databases">
        <title>Draft sequence of Acidihalobacter ferrooxidans strain DSM 14175 (strain V8).</title>
        <authorList>
            <person name="Khaleque H.N."/>
            <person name="Ramsay J.P."/>
            <person name="Murphy R.J.T."/>
            <person name="Kaksonen A.H."/>
            <person name="Boxall N.J."/>
            <person name="Watkin E.L.J."/>
        </authorList>
    </citation>
    <scope>NUCLEOTIDE SEQUENCE [LARGE SCALE GENOMIC DNA]</scope>
    <source>
        <strain evidence="9 10">V8</strain>
    </source>
</reference>
<dbReference type="FunFam" id="3.40.50.300:FF:000006">
    <property type="entry name" value="DNA-binding transcriptional regulator NtrC"/>
    <property type="match status" value="1"/>
</dbReference>
<dbReference type="PRINTS" id="PR01590">
    <property type="entry name" value="HTHFIS"/>
</dbReference>
<dbReference type="PROSITE" id="PS50110">
    <property type="entry name" value="RESPONSE_REGULATORY"/>
    <property type="match status" value="1"/>
</dbReference>
<proteinExistence type="predicted"/>
<dbReference type="InterPro" id="IPR011006">
    <property type="entry name" value="CheY-like_superfamily"/>
</dbReference>
<keyword evidence="2" id="KW-0067">ATP-binding</keyword>
<dbReference type="Gene3D" id="1.10.10.60">
    <property type="entry name" value="Homeodomain-like"/>
    <property type="match status" value="1"/>
</dbReference>
<dbReference type="KEGG" id="afy:BW247_01590"/>
<sequence>MRILIVDDEQPLRDSLRYLLEAYGHQVVEALDIQDARSVLRARCRRIDVMLLDLFFQDAPDGLALLEELTADADAPPVIVTSGTSAVAHAVRALKLGARDYLTKPVDPDELRMRLAYIEQSIPSTHADTRIHSDADCIRFDKERVLVCRSPAMKALLRRVEHIVEQNFPVLIQGETGVGKGLLARLMHAFSPRAQAPFVAVNCSAIPPELAEAELFGHYKGSFTGASTTRIGLLQQANGGTLFLDEIGELTPALQSKLLTALEDGQIRPIGAHEPVDVDIRLLCATNRDLAQETRTGTFRADLYYRISTVALTIPPLRERVEDIRPITEIIVNELRHSFNREYATLDPATLRALEHHDWPGNVRELRNVLVRSMVEMNGIDLHIDDADLHPGDNGAQEPQHPTRDVITDAIGPDSAEILTLEEIERRYAQTVLNRLGGNKLATAKALGISRGTLRRKLEETD</sequence>
<dbReference type="SMART" id="SM00382">
    <property type="entry name" value="AAA"/>
    <property type="match status" value="1"/>
</dbReference>
<evidence type="ECO:0000256" key="5">
    <source>
        <dbReference type="ARBA" id="ARBA00023163"/>
    </source>
</evidence>
<dbReference type="Pfam" id="PF00072">
    <property type="entry name" value="Response_reg"/>
    <property type="match status" value="1"/>
</dbReference>
<evidence type="ECO:0000259" key="8">
    <source>
        <dbReference type="PROSITE" id="PS50110"/>
    </source>
</evidence>
<dbReference type="SMART" id="SM00448">
    <property type="entry name" value="REC"/>
    <property type="match status" value="1"/>
</dbReference>
<evidence type="ECO:0000259" key="7">
    <source>
        <dbReference type="PROSITE" id="PS50045"/>
    </source>
</evidence>
<evidence type="ECO:0008006" key="11">
    <source>
        <dbReference type="Google" id="ProtNLM"/>
    </source>
</evidence>
<dbReference type="PROSITE" id="PS00676">
    <property type="entry name" value="SIGMA54_INTERACT_2"/>
    <property type="match status" value="1"/>
</dbReference>
<dbReference type="GO" id="GO:0043565">
    <property type="term" value="F:sequence-specific DNA binding"/>
    <property type="evidence" value="ECO:0007669"/>
    <property type="project" value="InterPro"/>
</dbReference>
<keyword evidence="3" id="KW-0805">Transcription regulation</keyword>
<dbReference type="GO" id="GO:0005524">
    <property type="term" value="F:ATP binding"/>
    <property type="evidence" value="ECO:0007669"/>
    <property type="project" value="UniProtKB-KW"/>
</dbReference>
<evidence type="ECO:0000256" key="1">
    <source>
        <dbReference type="ARBA" id="ARBA00022741"/>
    </source>
</evidence>
<evidence type="ECO:0000313" key="10">
    <source>
        <dbReference type="Proteomes" id="UP000243807"/>
    </source>
</evidence>
<protein>
    <recommendedName>
        <fullName evidence="11">Sigma-54-dependent Fis family transcriptional regulator</fullName>
    </recommendedName>
</protein>
<dbReference type="PROSITE" id="PS00675">
    <property type="entry name" value="SIGMA54_INTERACT_1"/>
    <property type="match status" value="1"/>
</dbReference>
<dbReference type="InterPro" id="IPR025943">
    <property type="entry name" value="Sigma_54_int_dom_ATP-bd_2"/>
</dbReference>
<dbReference type="SUPFAM" id="SSF52172">
    <property type="entry name" value="CheY-like"/>
    <property type="match status" value="1"/>
</dbReference>
<dbReference type="RefSeq" id="WP_076835297.1">
    <property type="nucleotide sequence ID" value="NZ_CP019434.1"/>
</dbReference>
<dbReference type="InterPro" id="IPR027417">
    <property type="entry name" value="P-loop_NTPase"/>
</dbReference>
<dbReference type="InterPro" id="IPR058031">
    <property type="entry name" value="AAA_lid_NorR"/>
</dbReference>
<dbReference type="PROSITE" id="PS50045">
    <property type="entry name" value="SIGMA54_INTERACT_4"/>
    <property type="match status" value="1"/>
</dbReference>
<dbReference type="InterPro" id="IPR003593">
    <property type="entry name" value="AAA+_ATPase"/>
</dbReference>
<dbReference type="Proteomes" id="UP000243807">
    <property type="component" value="Chromosome"/>
</dbReference>
<evidence type="ECO:0000256" key="3">
    <source>
        <dbReference type="ARBA" id="ARBA00023015"/>
    </source>
</evidence>
<dbReference type="Pfam" id="PF00158">
    <property type="entry name" value="Sigma54_activat"/>
    <property type="match status" value="1"/>
</dbReference>
<dbReference type="InterPro" id="IPR002078">
    <property type="entry name" value="Sigma_54_int"/>
</dbReference>
<evidence type="ECO:0000313" key="9">
    <source>
        <dbReference type="EMBL" id="APZ41950.1"/>
    </source>
</evidence>
<keyword evidence="4" id="KW-0238">DNA-binding</keyword>
<evidence type="ECO:0000256" key="4">
    <source>
        <dbReference type="ARBA" id="ARBA00023125"/>
    </source>
</evidence>
<name>A0A1P8UDQ9_9GAMM</name>
<dbReference type="Pfam" id="PF25601">
    <property type="entry name" value="AAA_lid_14"/>
    <property type="match status" value="1"/>
</dbReference>
<gene>
    <name evidence="9" type="ORF">BW247_01590</name>
</gene>
<dbReference type="InterPro" id="IPR002197">
    <property type="entry name" value="HTH_Fis"/>
</dbReference>
<dbReference type="EMBL" id="CP019434">
    <property type="protein sequence ID" value="APZ41950.1"/>
    <property type="molecule type" value="Genomic_DNA"/>
</dbReference>
<evidence type="ECO:0000256" key="2">
    <source>
        <dbReference type="ARBA" id="ARBA00022840"/>
    </source>
</evidence>
<dbReference type="InterPro" id="IPR009057">
    <property type="entry name" value="Homeodomain-like_sf"/>
</dbReference>
<dbReference type="SUPFAM" id="SSF46689">
    <property type="entry name" value="Homeodomain-like"/>
    <property type="match status" value="1"/>
</dbReference>
<dbReference type="Gene3D" id="3.40.50.300">
    <property type="entry name" value="P-loop containing nucleotide triphosphate hydrolases"/>
    <property type="match status" value="1"/>
</dbReference>
<keyword evidence="1" id="KW-0547">Nucleotide-binding</keyword>
<dbReference type="GO" id="GO:0006355">
    <property type="term" value="P:regulation of DNA-templated transcription"/>
    <property type="evidence" value="ECO:0007669"/>
    <property type="project" value="InterPro"/>
</dbReference>
<evidence type="ECO:0000256" key="6">
    <source>
        <dbReference type="PROSITE-ProRule" id="PRU00169"/>
    </source>
</evidence>
<dbReference type="Gene3D" id="1.10.8.60">
    <property type="match status" value="1"/>
</dbReference>
<dbReference type="InterPro" id="IPR025944">
    <property type="entry name" value="Sigma_54_int_dom_CS"/>
</dbReference>
<dbReference type="SUPFAM" id="SSF52540">
    <property type="entry name" value="P-loop containing nucleoside triphosphate hydrolases"/>
    <property type="match status" value="1"/>
</dbReference>
<keyword evidence="10" id="KW-1185">Reference proteome</keyword>
<feature type="modified residue" description="4-aspartylphosphate" evidence="6">
    <location>
        <position position="53"/>
    </location>
</feature>
<accession>A0A1P8UDQ9</accession>
<feature type="domain" description="Response regulatory" evidence="8">
    <location>
        <begin position="2"/>
        <end position="119"/>
    </location>
</feature>
<dbReference type="AlphaFoldDB" id="A0A1P8UDQ9"/>
<dbReference type="Pfam" id="PF02954">
    <property type="entry name" value="HTH_8"/>
    <property type="match status" value="1"/>
</dbReference>
<dbReference type="PANTHER" id="PTHR32071">
    <property type="entry name" value="TRANSCRIPTIONAL REGULATORY PROTEIN"/>
    <property type="match status" value="1"/>
</dbReference>
<dbReference type="InterPro" id="IPR001789">
    <property type="entry name" value="Sig_transdc_resp-reg_receiver"/>
</dbReference>
<dbReference type="InterPro" id="IPR025662">
    <property type="entry name" value="Sigma_54_int_dom_ATP-bd_1"/>
</dbReference>
<dbReference type="GO" id="GO:0000160">
    <property type="term" value="P:phosphorelay signal transduction system"/>
    <property type="evidence" value="ECO:0007669"/>
    <property type="project" value="InterPro"/>
</dbReference>
<dbReference type="Gene3D" id="3.40.50.2300">
    <property type="match status" value="1"/>
</dbReference>
<dbReference type="PROSITE" id="PS00688">
    <property type="entry name" value="SIGMA54_INTERACT_3"/>
    <property type="match status" value="1"/>
</dbReference>
<keyword evidence="5" id="KW-0804">Transcription</keyword>
<keyword evidence="6" id="KW-0597">Phosphoprotein</keyword>
<organism evidence="9 10">
    <name type="scientific">Acidihalobacter ferrooxydans</name>
    <dbReference type="NCBI Taxonomy" id="1765967"/>
    <lineage>
        <taxon>Bacteria</taxon>
        <taxon>Pseudomonadati</taxon>
        <taxon>Pseudomonadota</taxon>
        <taxon>Gammaproteobacteria</taxon>
        <taxon>Chromatiales</taxon>
        <taxon>Ectothiorhodospiraceae</taxon>
        <taxon>Acidihalobacter</taxon>
    </lineage>
</organism>
<dbReference type="CDD" id="cd00009">
    <property type="entry name" value="AAA"/>
    <property type="match status" value="1"/>
</dbReference>
<dbReference type="STRING" id="1765967.BW247_01590"/>